<evidence type="ECO:0000313" key="5">
    <source>
        <dbReference type="Proteomes" id="UP000701853"/>
    </source>
</evidence>
<dbReference type="Proteomes" id="UP000701853">
    <property type="component" value="Chromosome 7"/>
</dbReference>
<feature type="region of interest" description="Disordered" evidence="1">
    <location>
        <begin position="241"/>
        <end position="271"/>
    </location>
</feature>
<evidence type="ECO:0000259" key="3">
    <source>
        <dbReference type="Pfam" id="PF22936"/>
    </source>
</evidence>
<dbReference type="InterPro" id="IPR025724">
    <property type="entry name" value="GAG-pre-integrase_dom"/>
</dbReference>
<evidence type="ECO:0000313" key="4">
    <source>
        <dbReference type="EMBL" id="KAG8488165.1"/>
    </source>
</evidence>
<dbReference type="Pfam" id="PF13976">
    <property type="entry name" value="gag_pre-integrs"/>
    <property type="match status" value="1"/>
</dbReference>
<evidence type="ECO:0008006" key="6">
    <source>
        <dbReference type="Google" id="ProtNLM"/>
    </source>
</evidence>
<feature type="domain" description="GAG-pre-integrase" evidence="2">
    <location>
        <begin position="449"/>
        <end position="519"/>
    </location>
</feature>
<feature type="domain" description="Retrovirus-related Pol polyprotein from transposon TNT 1-94-like beta-barrel" evidence="3">
    <location>
        <begin position="338"/>
        <end position="418"/>
    </location>
</feature>
<dbReference type="AlphaFoldDB" id="A0A8J6CZR4"/>
<feature type="region of interest" description="Disordered" evidence="1">
    <location>
        <begin position="298"/>
        <end position="322"/>
    </location>
</feature>
<dbReference type="PANTHER" id="PTHR47481:SF30">
    <property type="entry name" value="CCHC-TYPE DOMAIN-CONTAINING PROTEIN"/>
    <property type="match status" value="1"/>
</dbReference>
<organism evidence="4 5">
    <name type="scientific">Gossypium anomalum</name>
    <dbReference type="NCBI Taxonomy" id="47600"/>
    <lineage>
        <taxon>Eukaryota</taxon>
        <taxon>Viridiplantae</taxon>
        <taxon>Streptophyta</taxon>
        <taxon>Embryophyta</taxon>
        <taxon>Tracheophyta</taxon>
        <taxon>Spermatophyta</taxon>
        <taxon>Magnoliopsida</taxon>
        <taxon>eudicotyledons</taxon>
        <taxon>Gunneridae</taxon>
        <taxon>Pentapetalae</taxon>
        <taxon>rosids</taxon>
        <taxon>malvids</taxon>
        <taxon>Malvales</taxon>
        <taxon>Malvaceae</taxon>
        <taxon>Malvoideae</taxon>
        <taxon>Gossypium</taxon>
    </lineage>
</organism>
<dbReference type="PANTHER" id="PTHR47481">
    <property type="match status" value="1"/>
</dbReference>
<evidence type="ECO:0000256" key="1">
    <source>
        <dbReference type="SAM" id="MobiDB-lite"/>
    </source>
</evidence>
<dbReference type="Pfam" id="PF22936">
    <property type="entry name" value="Pol_BBD"/>
    <property type="match status" value="1"/>
</dbReference>
<proteinExistence type="predicted"/>
<sequence>MEFSQHSVQSAAPAMASAVDNFDTRFFSTKKISVILDDDNFLLWRQQVLLAIKTYKLQRFLDSRTILPSATLPDADGILQENLEFSRFEQQDSALPSWLLSSVSTTVLPHLIGMDTSAQIWNAIASLYGSKTTSRLMFFRRALHSQWKGDLSMKDFLMKIKGFCDNLTSCGEVISKREHVTAILNGLPPEYDSVITIITASHTPYTVQEVMTILIDAEARHQTMILESPFLANVVTHQPPGSAINSDSPPAYRPTTVSRGRGRGRSSGSHRQCQLCGKMGHLVDRCYHRFDSSYKNTGYRPPYSKNANTPQSGSTSTVSTSSPQACIATPETVCDNAWYSDSGATHHLTHSATAIGESTPYPYNGPGKIYVGNDSALPVHSTGQSSLLTRTRPLYMRSLLHVLGITKNLLSVSQFTKDNHVMFEFLPTQCQVRDLHTKEVLLRGSVHHGLYSLQSKDNFQSRHCSAHGLTASVSVPVSLWHAQLGHPYTSTLTKALSYCNVSFVSNKDSFDCVACHLGKERNLPFSHSASEYVNPLGLVLADVWGPAPISSNGFRYHVAFTDACTRYTWVYFMR</sequence>
<dbReference type="OrthoDB" id="1436019at2759"/>
<evidence type="ECO:0000259" key="2">
    <source>
        <dbReference type="Pfam" id="PF13976"/>
    </source>
</evidence>
<feature type="compositionally biased region" description="Low complexity" evidence="1">
    <location>
        <begin position="312"/>
        <end position="322"/>
    </location>
</feature>
<dbReference type="InterPro" id="IPR054722">
    <property type="entry name" value="PolX-like_BBD"/>
</dbReference>
<protein>
    <recommendedName>
        <fullName evidence="6">GAG-pre-integrase domain-containing protein</fullName>
    </recommendedName>
</protein>
<name>A0A8J6CZR4_9ROSI</name>
<gene>
    <name evidence="4" type="ORF">CXB51_018347</name>
</gene>
<keyword evidence="5" id="KW-1185">Reference proteome</keyword>
<reference evidence="4 5" key="1">
    <citation type="journal article" date="2021" name="bioRxiv">
        <title>The Gossypium anomalum genome as a resource for cotton improvement and evolutionary analysis of hybrid incompatibility.</title>
        <authorList>
            <person name="Grover C.E."/>
            <person name="Yuan D."/>
            <person name="Arick M.A."/>
            <person name="Miller E.R."/>
            <person name="Hu G."/>
            <person name="Peterson D.G."/>
            <person name="Wendel J.F."/>
            <person name="Udall J.A."/>
        </authorList>
    </citation>
    <scope>NUCLEOTIDE SEQUENCE [LARGE SCALE GENOMIC DNA]</scope>
    <source>
        <strain evidence="4">JFW-Udall</strain>
        <tissue evidence="4">Leaf</tissue>
    </source>
</reference>
<dbReference type="EMBL" id="JAHUZN010000007">
    <property type="protein sequence ID" value="KAG8488165.1"/>
    <property type="molecule type" value="Genomic_DNA"/>
</dbReference>
<accession>A0A8J6CZR4</accession>
<dbReference type="Pfam" id="PF14223">
    <property type="entry name" value="Retrotran_gag_2"/>
    <property type="match status" value="1"/>
</dbReference>
<comment type="caution">
    <text evidence="4">The sequence shown here is derived from an EMBL/GenBank/DDBJ whole genome shotgun (WGS) entry which is preliminary data.</text>
</comment>